<comment type="caution">
    <text evidence="2">The sequence shown here is derived from an EMBL/GenBank/DDBJ whole genome shotgun (WGS) entry which is preliminary data.</text>
</comment>
<protein>
    <recommendedName>
        <fullName evidence="1">DUF8076 domain-containing protein</fullName>
    </recommendedName>
</protein>
<dbReference type="EMBL" id="JAMQOP010000001">
    <property type="protein sequence ID" value="MDS0297540.1"/>
    <property type="molecule type" value="Genomic_DNA"/>
</dbReference>
<dbReference type="RefSeq" id="WP_310922355.1">
    <property type="nucleotide sequence ID" value="NZ_JAMQOP010000001.1"/>
</dbReference>
<evidence type="ECO:0000259" key="1">
    <source>
        <dbReference type="Pfam" id="PF26277"/>
    </source>
</evidence>
<gene>
    <name evidence="2" type="ORF">NDI76_02135</name>
</gene>
<reference evidence="2 3" key="1">
    <citation type="submission" date="2022-06" db="EMBL/GenBank/DDBJ databases">
        <title>Halogeometricum sp. a new haloarchaeum isolate from saline soil.</title>
        <authorList>
            <person name="Strakova D."/>
            <person name="Galisteo C."/>
            <person name="Sanchez-Porro C."/>
            <person name="Ventosa A."/>
        </authorList>
    </citation>
    <scope>NUCLEOTIDE SEQUENCE [LARGE SCALE GENOMIC DNA]</scope>
    <source>
        <strain evidence="2 3">S1BR25-6</strain>
    </source>
</reference>
<evidence type="ECO:0000313" key="2">
    <source>
        <dbReference type="EMBL" id="MDS0297540.1"/>
    </source>
</evidence>
<evidence type="ECO:0000313" key="3">
    <source>
        <dbReference type="Proteomes" id="UP001257060"/>
    </source>
</evidence>
<proteinExistence type="predicted"/>
<dbReference type="Proteomes" id="UP001257060">
    <property type="component" value="Unassembled WGS sequence"/>
</dbReference>
<sequence length="128" mass="14328">MLQPGYNLVTESVAETESELAALEFFRRVAANEDVETPVSVTGLTDLLYDSAEDEREAILGDLRQTLRKSRSLGSMDAVQFILDGRFVDDLEFRVRIERSGDGIYLDIGQMFVEEPQPMSATHAVARK</sequence>
<accession>A0ABU2G9T0</accession>
<organism evidence="2 3">
    <name type="scientific">Halogeometricum salsisoli</name>
    <dbReference type="NCBI Taxonomy" id="2950536"/>
    <lineage>
        <taxon>Archaea</taxon>
        <taxon>Methanobacteriati</taxon>
        <taxon>Methanobacteriota</taxon>
        <taxon>Stenosarchaea group</taxon>
        <taxon>Halobacteria</taxon>
        <taxon>Halobacteriales</taxon>
        <taxon>Haloferacaceae</taxon>
        <taxon>Halogeometricum</taxon>
    </lineage>
</organism>
<name>A0ABU2G9T0_9EURY</name>
<feature type="domain" description="DUF8076" evidence="1">
    <location>
        <begin position="3"/>
        <end position="127"/>
    </location>
</feature>
<dbReference type="Pfam" id="PF26277">
    <property type="entry name" value="DUF8076"/>
    <property type="match status" value="1"/>
</dbReference>
<keyword evidence="3" id="KW-1185">Reference proteome</keyword>
<dbReference type="InterPro" id="IPR058389">
    <property type="entry name" value="DUF8076"/>
</dbReference>